<evidence type="ECO:0000256" key="1">
    <source>
        <dbReference type="SAM" id="MobiDB-lite"/>
    </source>
</evidence>
<dbReference type="EMBL" id="FOFR01000005">
    <property type="protein sequence ID" value="SEQ81182.1"/>
    <property type="molecule type" value="Genomic_DNA"/>
</dbReference>
<reference evidence="3" key="1">
    <citation type="submission" date="2016-10" db="EMBL/GenBank/DDBJ databases">
        <authorList>
            <person name="Varghese N."/>
            <person name="Submissions S."/>
        </authorList>
    </citation>
    <scope>NUCLEOTIDE SEQUENCE [LARGE SCALE GENOMIC DNA]</scope>
    <source>
        <strain evidence="3">CGMCC 4.3525</strain>
    </source>
</reference>
<feature type="compositionally biased region" description="Basic and acidic residues" evidence="1">
    <location>
        <begin position="82"/>
        <end position="94"/>
    </location>
</feature>
<keyword evidence="3" id="KW-1185">Reference proteome</keyword>
<dbReference type="STRING" id="402600.SAMN05216188_105194"/>
<dbReference type="RefSeq" id="WP_177221107.1">
    <property type="nucleotide sequence ID" value="NZ_FOFR01000005.1"/>
</dbReference>
<evidence type="ECO:0000313" key="3">
    <source>
        <dbReference type="Proteomes" id="UP000199352"/>
    </source>
</evidence>
<dbReference type="InterPro" id="IPR036388">
    <property type="entry name" value="WH-like_DNA-bd_sf"/>
</dbReference>
<feature type="region of interest" description="Disordered" evidence="1">
    <location>
        <begin position="82"/>
        <end position="110"/>
    </location>
</feature>
<accession>A0A1H9J327</accession>
<gene>
    <name evidence="2" type="ORF">SAMN05216188_105194</name>
</gene>
<dbReference type="Gene3D" id="1.10.10.10">
    <property type="entry name" value="Winged helix-like DNA-binding domain superfamily/Winged helix DNA-binding domain"/>
    <property type="match status" value="1"/>
</dbReference>
<organism evidence="2 3">
    <name type="scientific">Lentzea xinjiangensis</name>
    <dbReference type="NCBI Taxonomy" id="402600"/>
    <lineage>
        <taxon>Bacteria</taxon>
        <taxon>Bacillati</taxon>
        <taxon>Actinomycetota</taxon>
        <taxon>Actinomycetes</taxon>
        <taxon>Pseudonocardiales</taxon>
        <taxon>Pseudonocardiaceae</taxon>
        <taxon>Lentzea</taxon>
    </lineage>
</organism>
<dbReference type="Proteomes" id="UP000199352">
    <property type="component" value="Unassembled WGS sequence"/>
</dbReference>
<dbReference type="AlphaFoldDB" id="A0A1H9J327"/>
<sequence>MIFHVLGPLEAHSSTGAVVEPGTREAGAVPGVLLLHLNARMRTDELASATWPEHAVPAVEPNLKYVSQLVCALPPFGDGNRVETRRGVRPDRLGGRRAVAATSPIGGGSL</sequence>
<protein>
    <submittedName>
        <fullName evidence="2">Uncharacterized protein</fullName>
    </submittedName>
</protein>
<proteinExistence type="predicted"/>
<name>A0A1H9J327_9PSEU</name>
<evidence type="ECO:0000313" key="2">
    <source>
        <dbReference type="EMBL" id="SEQ81182.1"/>
    </source>
</evidence>